<gene>
    <name evidence="1" type="ORF">SAMN02746091_01806</name>
</gene>
<dbReference type="AlphaFoldDB" id="A0A1M4Z1Y7"/>
<protein>
    <submittedName>
        <fullName evidence="1">Uncharacterized protein</fullName>
    </submittedName>
</protein>
<keyword evidence="2" id="KW-1185">Reference proteome</keyword>
<dbReference type="Proteomes" id="UP000184423">
    <property type="component" value="Unassembled WGS sequence"/>
</dbReference>
<dbReference type="InterPro" id="IPR011990">
    <property type="entry name" value="TPR-like_helical_dom_sf"/>
</dbReference>
<organism evidence="1 2">
    <name type="scientific">Caloramator proteoclasticus DSM 10124</name>
    <dbReference type="NCBI Taxonomy" id="1121262"/>
    <lineage>
        <taxon>Bacteria</taxon>
        <taxon>Bacillati</taxon>
        <taxon>Bacillota</taxon>
        <taxon>Clostridia</taxon>
        <taxon>Eubacteriales</taxon>
        <taxon>Clostridiaceae</taxon>
        <taxon>Caloramator</taxon>
    </lineage>
</organism>
<dbReference type="EMBL" id="FQVG01000036">
    <property type="protein sequence ID" value="SHF11968.1"/>
    <property type="molecule type" value="Genomic_DNA"/>
</dbReference>
<name>A0A1M4Z1Y7_9CLOT</name>
<evidence type="ECO:0000313" key="1">
    <source>
        <dbReference type="EMBL" id="SHF11968.1"/>
    </source>
</evidence>
<sequence>MHYIILRVFDDFNLNSNFYQLSKENTKIVIDMFGDIIRNLKAKWVVLYYIGKYASDTNVYCCSFKRLSIVNGRLRIEFENKKKELKHKNSEFNAELYGLLVRNGVIKKDDRMPYMIFLVENDRSNLNRSLNKTKIMKNDKTIEELKRENDWEGLYNTLGSLEEARNSEKWNDAEYLSEVAFAATQLGFLGKIDKKILKDKEKRKEPLEKLAEYRETAEILYKRCIEIDKDNEVRYLDGLGFIKYQYVLDCLNYRADNSQNIKESFFEAERYYKEVLKIDESRIKNLYRLGYLYVDKSKMVFRNQEDNNQNVDLNKNYVIKYQKEGVEYLLSAIKVYEAMKDEYERKKFRNEYLKSYYTLGSYYADKVKLDFNKFRNLVNGNENISSNYYKDNIKKAYTYLSKCFELQYGEGVESIFNENFEYKIRETYKNWTNEPIEVLYWFGITYMGMYICNRGTNVSREEQQKYVQRSKACFEYAIKLNWVEVNKKTPKNYIEEKLARLYILNGEYDKAVKLLEKYKDKKGVQDYIINTFNFAKWLADNKKIS</sequence>
<proteinExistence type="predicted"/>
<reference evidence="2" key="1">
    <citation type="submission" date="2016-11" db="EMBL/GenBank/DDBJ databases">
        <authorList>
            <person name="Varghese N."/>
            <person name="Submissions S."/>
        </authorList>
    </citation>
    <scope>NUCLEOTIDE SEQUENCE [LARGE SCALE GENOMIC DNA]</scope>
    <source>
        <strain evidence="2">DSM 10124</strain>
    </source>
</reference>
<evidence type="ECO:0000313" key="2">
    <source>
        <dbReference type="Proteomes" id="UP000184423"/>
    </source>
</evidence>
<dbReference type="Gene3D" id="1.25.40.10">
    <property type="entry name" value="Tetratricopeptide repeat domain"/>
    <property type="match status" value="1"/>
</dbReference>
<accession>A0A1M4Z1Y7</accession>
<dbReference type="RefSeq" id="WP_073249156.1">
    <property type="nucleotide sequence ID" value="NZ_FQVG01000036.1"/>
</dbReference>